<dbReference type="NCBIfam" id="TIGR03930">
    <property type="entry name" value="WXG100_ESAT6"/>
    <property type="match status" value="1"/>
</dbReference>
<dbReference type="Gene3D" id="1.10.287.1060">
    <property type="entry name" value="ESAT-6-like"/>
    <property type="match status" value="1"/>
</dbReference>
<dbReference type="Proteomes" id="UP001060039">
    <property type="component" value="Chromosome"/>
</dbReference>
<reference evidence="2" key="1">
    <citation type="submission" date="2022-07" db="EMBL/GenBank/DDBJ databases">
        <title>Taxonomic analysis of Microcella humidisoli nov. sp., isolated from riverside soil.</title>
        <authorList>
            <person name="Molina K.M."/>
            <person name="Kim S.B."/>
        </authorList>
    </citation>
    <scope>NUCLEOTIDE SEQUENCE</scope>
    <source>
        <strain evidence="2">MMS21-STM10</strain>
    </source>
</reference>
<name>A0ABY5FT91_9MICO</name>
<dbReference type="RefSeq" id="WP_255158443.1">
    <property type="nucleotide sequence ID" value="NZ_CP101497.1"/>
</dbReference>
<organism evidence="2 3">
    <name type="scientific">Microcella humidisoli</name>
    <dbReference type="NCBI Taxonomy" id="2963406"/>
    <lineage>
        <taxon>Bacteria</taxon>
        <taxon>Bacillati</taxon>
        <taxon>Actinomycetota</taxon>
        <taxon>Actinomycetes</taxon>
        <taxon>Micrococcales</taxon>
        <taxon>Microbacteriaceae</taxon>
        <taxon>Microcella</taxon>
    </lineage>
</organism>
<proteinExistence type="inferred from homology"/>
<dbReference type="EMBL" id="CP101497">
    <property type="protein sequence ID" value="UTT61501.1"/>
    <property type="molecule type" value="Genomic_DNA"/>
</dbReference>
<gene>
    <name evidence="2" type="ORF">NNL39_07350</name>
</gene>
<comment type="similarity">
    <text evidence="1">Belongs to the WXG100 family.</text>
</comment>
<evidence type="ECO:0000256" key="1">
    <source>
        <dbReference type="RuleBase" id="RU362001"/>
    </source>
</evidence>
<dbReference type="Pfam" id="PF06013">
    <property type="entry name" value="WXG100"/>
    <property type="match status" value="1"/>
</dbReference>
<keyword evidence="3" id="KW-1185">Reference proteome</keyword>
<protein>
    <recommendedName>
        <fullName evidence="1">ESAT-6-like protein</fullName>
    </recommendedName>
</protein>
<dbReference type="InterPro" id="IPR036689">
    <property type="entry name" value="ESAT-6-like_sf"/>
</dbReference>
<evidence type="ECO:0000313" key="3">
    <source>
        <dbReference type="Proteomes" id="UP001060039"/>
    </source>
</evidence>
<dbReference type="SUPFAM" id="SSF140453">
    <property type="entry name" value="EsxAB dimer-like"/>
    <property type="match status" value="1"/>
</dbReference>
<accession>A0ABY5FT91</accession>
<sequence length="96" mass="10192">MTRYQVDSEAVFTATSTARASIGRFQAEAAALQSTLSGLQGTWSGAAATAFQGLLGEWTSAYQRVEQALAGMTEALAHAGQGYAEVEQQAARMFQR</sequence>
<dbReference type="InterPro" id="IPR010310">
    <property type="entry name" value="T7SS_ESAT-6-like"/>
</dbReference>
<evidence type="ECO:0000313" key="2">
    <source>
        <dbReference type="EMBL" id="UTT61501.1"/>
    </source>
</evidence>